<dbReference type="GO" id="GO:0034599">
    <property type="term" value="P:cellular response to oxidative stress"/>
    <property type="evidence" value="ECO:0007669"/>
    <property type="project" value="TreeGrafter"/>
</dbReference>
<proteinExistence type="predicted"/>
<dbReference type="InterPro" id="IPR002109">
    <property type="entry name" value="Glutaredoxin"/>
</dbReference>
<keyword evidence="2" id="KW-1133">Transmembrane helix</keyword>
<dbReference type="PANTHER" id="PTHR45694">
    <property type="entry name" value="GLUTAREDOXIN 2"/>
    <property type="match status" value="1"/>
</dbReference>
<feature type="domain" description="Glutaredoxin" evidence="3">
    <location>
        <begin position="107"/>
        <end position="167"/>
    </location>
</feature>
<dbReference type="Gene3D" id="3.40.30.10">
    <property type="entry name" value="Glutaredoxin"/>
    <property type="match status" value="1"/>
</dbReference>
<evidence type="ECO:0000259" key="3">
    <source>
        <dbReference type="Pfam" id="PF00462"/>
    </source>
</evidence>
<sequence length="212" mass="23482">MVSNRKLRVLGLAMAMLLLTCILLYTHDQKTHNVLAVKQSSGNTLIESTNDAQVDAAINEEILKSKGKEEAESNGDVQPVAQAEGTSDEQYDVAKEYREIRALAPMTIFSKTYCPFSKALKKLLQDSYNIVPPPTIVELDKSKHGKELQEFLEQITGRRTVPNVLVGASSSESRGGADDFIDMHKKGELETFLNSWGEKKLLVTKKETPSNV</sequence>
<dbReference type="VEuPathDB" id="FungiDB:CJI96_0000757"/>
<dbReference type="Pfam" id="PF00462">
    <property type="entry name" value="Glutaredoxin"/>
    <property type="match status" value="1"/>
</dbReference>
<feature type="region of interest" description="Disordered" evidence="1">
    <location>
        <begin position="66"/>
        <end position="85"/>
    </location>
</feature>
<protein>
    <recommendedName>
        <fullName evidence="3">Glutaredoxin domain-containing protein</fullName>
    </recommendedName>
</protein>
<dbReference type="Proteomes" id="UP000037122">
    <property type="component" value="Unassembled WGS sequence"/>
</dbReference>
<evidence type="ECO:0000313" key="4">
    <source>
        <dbReference type="EMBL" id="KNE00685.1"/>
    </source>
</evidence>
<dbReference type="VEuPathDB" id="FungiDB:CJJ09_001178"/>
<dbReference type="VEuPathDB" id="FungiDB:QG37_02215"/>
<name>A0A0L0P385_CANAR</name>
<feature type="transmembrane region" description="Helical" evidence="2">
    <location>
        <begin position="7"/>
        <end position="25"/>
    </location>
</feature>
<dbReference type="GO" id="GO:0005796">
    <property type="term" value="C:Golgi lumen"/>
    <property type="evidence" value="ECO:0007669"/>
    <property type="project" value="TreeGrafter"/>
</dbReference>
<dbReference type="EMBL" id="LGST01000017">
    <property type="protein sequence ID" value="KNE00685.1"/>
    <property type="molecule type" value="Genomic_DNA"/>
</dbReference>
<dbReference type="SUPFAM" id="SSF52833">
    <property type="entry name" value="Thioredoxin-like"/>
    <property type="match status" value="1"/>
</dbReference>
<evidence type="ECO:0000256" key="1">
    <source>
        <dbReference type="SAM" id="MobiDB-lite"/>
    </source>
</evidence>
<dbReference type="GO" id="GO:0000324">
    <property type="term" value="C:fungal-type vacuole"/>
    <property type="evidence" value="ECO:0007669"/>
    <property type="project" value="TreeGrafter"/>
</dbReference>
<dbReference type="GO" id="GO:0005801">
    <property type="term" value="C:cis-Golgi network"/>
    <property type="evidence" value="ECO:0007669"/>
    <property type="project" value="TreeGrafter"/>
</dbReference>
<accession>A0A0L0P385</accession>
<evidence type="ECO:0000256" key="2">
    <source>
        <dbReference type="SAM" id="Phobius"/>
    </source>
</evidence>
<comment type="caution">
    <text evidence="4">The sequence shown here is derived from an EMBL/GenBank/DDBJ whole genome shotgun (WGS) entry which is preliminary data.</text>
</comment>
<dbReference type="PROSITE" id="PS51354">
    <property type="entry name" value="GLUTAREDOXIN_2"/>
    <property type="match status" value="1"/>
</dbReference>
<dbReference type="GO" id="GO:0015038">
    <property type="term" value="F:glutathione disulfide oxidoreductase activity"/>
    <property type="evidence" value="ECO:0007669"/>
    <property type="project" value="TreeGrafter"/>
</dbReference>
<dbReference type="InterPro" id="IPR014025">
    <property type="entry name" value="Glutaredoxin_subgr"/>
</dbReference>
<dbReference type="PANTHER" id="PTHR45694:SF5">
    <property type="entry name" value="GLUTAREDOXIN 2"/>
    <property type="match status" value="1"/>
</dbReference>
<dbReference type="PRINTS" id="PR00160">
    <property type="entry name" value="GLUTAREDOXIN"/>
</dbReference>
<gene>
    <name evidence="4" type="ORF">QG37_02215</name>
</gene>
<dbReference type="CDD" id="cd03419">
    <property type="entry name" value="GRX_GRXh_1_2_like"/>
    <property type="match status" value="1"/>
</dbReference>
<keyword evidence="2" id="KW-0472">Membrane</keyword>
<dbReference type="InterPro" id="IPR036249">
    <property type="entry name" value="Thioredoxin-like_sf"/>
</dbReference>
<evidence type="ECO:0000313" key="5">
    <source>
        <dbReference type="Proteomes" id="UP000037122"/>
    </source>
</evidence>
<dbReference type="AlphaFoldDB" id="A0A0L0P385"/>
<dbReference type="VEuPathDB" id="FungiDB:CJI97_002994"/>
<dbReference type="VEuPathDB" id="FungiDB:CJJ07_001039"/>
<keyword evidence="2" id="KW-0812">Transmembrane</keyword>
<dbReference type="VEuPathDB" id="FungiDB:B9J08_002920"/>
<organism evidence="4 5">
    <name type="scientific">Candidozyma auris</name>
    <name type="common">Yeast</name>
    <name type="synonym">Candida auris</name>
    <dbReference type="NCBI Taxonomy" id="498019"/>
    <lineage>
        <taxon>Eukaryota</taxon>
        <taxon>Fungi</taxon>
        <taxon>Dikarya</taxon>
        <taxon>Ascomycota</taxon>
        <taxon>Saccharomycotina</taxon>
        <taxon>Pichiomycetes</taxon>
        <taxon>Metschnikowiaceae</taxon>
        <taxon>Candidozyma</taxon>
    </lineage>
</organism>
<reference evidence="5" key="1">
    <citation type="journal article" date="2015" name="BMC Genomics">
        <title>Draft genome of a commonly misdiagnosed multidrug resistant pathogen Candida auris.</title>
        <authorList>
            <person name="Chatterjee S."/>
            <person name="Alampalli S.V."/>
            <person name="Nageshan R.K."/>
            <person name="Chettiar S.T."/>
            <person name="Joshi S."/>
            <person name="Tatu U.S."/>
        </authorList>
    </citation>
    <scope>NUCLEOTIDE SEQUENCE [LARGE SCALE GENOMIC DNA]</scope>
    <source>
        <strain evidence="5">6684</strain>
    </source>
</reference>